<evidence type="ECO:0000256" key="7">
    <source>
        <dbReference type="SAM" id="MobiDB-lite"/>
    </source>
</evidence>
<dbReference type="InterPro" id="IPR006977">
    <property type="entry name" value="Yip1_dom"/>
</dbReference>
<feature type="compositionally biased region" description="Basic and acidic residues" evidence="7">
    <location>
        <begin position="41"/>
        <end position="51"/>
    </location>
</feature>
<keyword evidence="3 6" id="KW-0812">Transmembrane</keyword>
<evidence type="ECO:0000259" key="8">
    <source>
        <dbReference type="Pfam" id="PF04893"/>
    </source>
</evidence>
<dbReference type="PANTHER" id="PTHR12822">
    <property type="entry name" value="PROTEIN YIPF"/>
    <property type="match status" value="1"/>
</dbReference>
<dbReference type="GO" id="GO:0031267">
    <property type="term" value="F:small GTPase binding"/>
    <property type="evidence" value="ECO:0007669"/>
    <property type="project" value="InterPro"/>
</dbReference>
<organism evidence="9">
    <name type="scientific">Phaffia rhodozyma</name>
    <name type="common">Yeast</name>
    <name type="synonym">Xanthophyllomyces dendrorhous</name>
    <dbReference type="NCBI Taxonomy" id="264483"/>
    <lineage>
        <taxon>Eukaryota</taxon>
        <taxon>Fungi</taxon>
        <taxon>Dikarya</taxon>
        <taxon>Basidiomycota</taxon>
        <taxon>Agaricomycotina</taxon>
        <taxon>Tremellomycetes</taxon>
        <taxon>Cystofilobasidiales</taxon>
        <taxon>Mrakiaceae</taxon>
        <taxon>Phaffia</taxon>
    </lineage>
</organism>
<proteinExistence type="inferred from homology"/>
<dbReference type="EMBL" id="LN483142">
    <property type="protein sequence ID" value="CED82871.1"/>
    <property type="molecule type" value="Genomic_DNA"/>
</dbReference>
<feature type="transmembrane region" description="Helical" evidence="6">
    <location>
        <begin position="214"/>
        <end position="233"/>
    </location>
</feature>
<feature type="domain" description="Yip1" evidence="8">
    <location>
        <begin position="95"/>
        <end position="260"/>
    </location>
</feature>
<dbReference type="Pfam" id="PF04893">
    <property type="entry name" value="Yip1"/>
    <property type="match status" value="1"/>
</dbReference>
<dbReference type="GO" id="GO:0000139">
    <property type="term" value="C:Golgi membrane"/>
    <property type="evidence" value="ECO:0007669"/>
    <property type="project" value="UniProtKB-SubCell"/>
</dbReference>
<keyword evidence="4 6" id="KW-1133">Transmembrane helix</keyword>
<evidence type="ECO:0000256" key="1">
    <source>
        <dbReference type="ARBA" id="ARBA00004141"/>
    </source>
</evidence>
<dbReference type="AlphaFoldDB" id="A0A0F7SNC9"/>
<dbReference type="PANTHER" id="PTHR12822:SF2">
    <property type="entry name" value="PROTEIN YIPF"/>
    <property type="match status" value="1"/>
</dbReference>
<evidence type="ECO:0000256" key="4">
    <source>
        <dbReference type="ARBA" id="ARBA00022989"/>
    </source>
</evidence>
<evidence type="ECO:0000256" key="5">
    <source>
        <dbReference type="ARBA" id="ARBA00023136"/>
    </source>
</evidence>
<reference evidence="9" key="1">
    <citation type="submission" date="2014-08" db="EMBL/GenBank/DDBJ databases">
        <authorList>
            <person name="Sharma Rahul"/>
            <person name="Thines Marco"/>
        </authorList>
    </citation>
    <scope>NUCLEOTIDE SEQUENCE</scope>
</reference>
<feature type="transmembrane region" description="Helical" evidence="6">
    <location>
        <begin position="112"/>
        <end position="136"/>
    </location>
</feature>
<protein>
    <recommendedName>
        <fullName evidence="6">Protein YIP</fullName>
    </recommendedName>
</protein>
<comment type="subcellular location">
    <subcellularLocation>
        <location evidence="6">Golgi apparatus membrane</location>
        <topology evidence="6">Multi-pass membrane protein</topology>
    </subcellularLocation>
    <subcellularLocation>
        <location evidence="1">Membrane</location>
        <topology evidence="1">Multi-pass membrane protein</topology>
    </subcellularLocation>
</comment>
<feature type="transmembrane region" description="Helical" evidence="6">
    <location>
        <begin position="157"/>
        <end position="176"/>
    </location>
</feature>
<name>A0A0F7SNC9_PHARH</name>
<evidence type="ECO:0000256" key="6">
    <source>
        <dbReference type="RuleBase" id="RU361264"/>
    </source>
</evidence>
<accession>A0A0F7SNC9</accession>
<dbReference type="InterPro" id="IPR039765">
    <property type="entry name" value="Yip5/YIPF1/YIPF2"/>
</dbReference>
<evidence type="ECO:0000313" key="9">
    <source>
        <dbReference type="EMBL" id="CED82871.1"/>
    </source>
</evidence>
<keyword evidence="5 6" id="KW-0472">Membrane</keyword>
<feature type="transmembrane region" description="Helical" evidence="6">
    <location>
        <begin position="188"/>
        <end position="207"/>
    </location>
</feature>
<evidence type="ECO:0000256" key="2">
    <source>
        <dbReference type="ARBA" id="ARBA00010596"/>
    </source>
</evidence>
<dbReference type="GO" id="GO:0016192">
    <property type="term" value="P:vesicle-mediated transport"/>
    <property type="evidence" value="ECO:0007669"/>
    <property type="project" value="InterPro"/>
</dbReference>
<sequence length="288" mass="31733">MSSANFTLLDADEELGQADNRLEFKSYIGQTSSSVPNEFDGQNRGDGRQDNRSAGGLNSTAFNVEYYQYLFDIELNELLQRCWKAVVPIASQPTGNFVQDVCDGRPDLYGPFWSLTTLAFTLYVFSSLSSSISAYLTDPEIPAAQDIGKISLAAGLVYSYGIGFPAVMWAVVRWFGKGEVEWSLVEAWLVWGYSMTVFIPISFLCIIPVPILRWILVLVGAGTSGWFLLRNVYPVLSALDSKLPRLLVILILVLHGAIALTFKLVFFSYSVGGVQIGREPLAGLNPTD</sequence>
<evidence type="ECO:0000256" key="3">
    <source>
        <dbReference type="ARBA" id="ARBA00022692"/>
    </source>
</evidence>
<comment type="similarity">
    <text evidence="2 6">Belongs to the YIP1 family.</text>
</comment>
<feature type="transmembrane region" description="Helical" evidence="6">
    <location>
        <begin position="245"/>
        <end position="266"/>
    </location>
</feature>
<feature type="region of interest" description="Disordered" evidence="7">
    <location>
        <begin position="32"/>
        <end position="54"/>
    </location>
</feature>